<comment type="similarity">
    <text evidence="7">Belongs to the transglycosylase MltG family.</text>
</comment>
<keyword evidence="5 7" id="KW-0456">Lyase</keyword>
<comment type="subcellular location">
    <subcellularLocation>
        <location evidence="7">Cell membrane</location>
        <topology evidence="7">Single-pass membrane protein</topology>
    </subcellularLocation>
</comment>
<dbReference type="NCBIfam" id="TIGR00247">
    <property type="entry name" value="endolytic transglycosylase MltG"/>
    <property type="match status" value="1"/>
</dbReference>
<evidence type="ECO:0000256" key="3">
    <source>
        <dbReference type="ARBA" id="ARBA00022989"/>
    </source>
</evidence>
<dbReference type="KEGG" id="ebz:J7S26_06050"/>
<comment type="catalytic activity">
    <reaction evidence="7">
        <text>a peptidoglycan chain = a peptidoglycan chain with N-acetyl-1,6-anhydromuramyl-[peptide] at the reducing end + a peptidoglycan chain with N-acetylglucosamine at the non-reducing end.</text>
        <dbReference type="EC" id="4.2.2.29"/>
    </reaction>
</comment>
<dbReference type="InterPro" id="IPR003770">
    <property type="entry name" value="MLTG-like"/>
</dbReference>
<dbReference type="GO" id="GO:0009252">
    <property type="term" value="P:peptidoglycan biosynthetic process"/>
    <property type="evidence" value="ECO:0007669"/>
    <property type="project" value="UniProtKB-UniRule"/>
</dbReference>
<evidence type="ECO:0000256" key="2">
    <source>
        <dbReference type="ARBA" id="ARBA00022692"/>
    </source>
</evidence>
<evidence type="ECO:0000313" key="11">
    <source>
        <dbReference type="Proteomes" id="UP000636394"/>
    </source>
</evidence>
<keyword evidence="2 7" id="KW-0812">Transmembrane</keyword>
<dbReference type="PANTHER" id="PTHR30518:SF2">
    <property type="entry name" value="ENDOLYTIC MUREIN TRANSGLYCOSYLASE"/>
    <property type="match status" value="1"/>
</dbReference>
<keyword evidence="1 7" id="KW-1003">Cell membrane</keyword>
<dbReference type="GO" id="GO:0071555">
    <property type="term" value="P:cell wall organization"/>
    <property type="evidence" value="ECO:0007669"/>
    <property type="project" value="UniProtKB-KW"/>
</dbReference>
<evidence type="ECO:0000256" key="1">
    <source>
        <dbReference type="ARBA" id="ARBA00022475"/>
    </source>
</evidence>
<reference evidence="9 11" key="1">
    <citation type="submission" date="2019-11" db="EMBL/GenBank/DDBJ databases">
        <title>Eggerthellaceae novel genus isolated from the rectal contents of marmort.</title>
        <authorList>
            <person name="Zhang G."/>
        </authorList>
    </citation>
    <scope>NUCLEOTIDE SEQUENCE [LARGE SCALE GENOMIC DNA]</scope>
    <source>
        <strain evidence="11">zg-886</strain>
        <strain evidence="9">Zg-886</strain>
    </source>
</reference>
<protein>
    <recommendedName>
        <fullName evidence="7">Endolytic murein transglycosylase</fullName>
        <ecNumber evidence="7">4.2.2.29</ecNumber>
    </recommendedName>
    <alternativeName>
        <fullName evidence="7">Peptidoglycan lytic transglycosylase</fullName>
    </alternativeName>
    <alternativeName>
        <fullName evidence="7">Peptidoglycan polymerization terminase</fullName>
    </alternativeName>
</protein>
<evidence type="ECO:0000313" key="10">
    <source>
        <dbReference type="EMBL" id="QTU83930.1"/>
    </source>
</evidence>
<feature type="compositionally biased region" description="Polar residues" evidence="8">
    <location>
        <begin position="1"/>
        <end position="14"/>
    </location>
</feature>
<evidence type="ECO:0000313" key="12">
    <source>
        <dbReference type="Proteomes" id="UP000671910"/>
    </source>
</evidence>
<reference evidence="10" key="2">
    <citation type="submission" date="2021-04" db="EMBL/GenBank/DDBJ databases">
        <title>Novel species in family Eggerthellaceae.</title>
        <authorList>
            <person name="Zhang G."/>
        </authorList>
    </citation>
    <scope>NUCLEOTIDE SEQUENCE</scope>
    <source>
        <strain evidence="10">Zg-886</strain>
    </source>
</reference>
<dbReference type="EMBL" id="CP072829">
    <property type="protein sequence ID" value="QTU83930.1"/>
    <property type="molecule type" value="Genomic_DNA"/>
</dbReference>
<dbReference type="PANTHER" id="PTHR30518">
    <property type="entry name" value="ENDOLYTIC MUREIN TRANSGLYCOSYLASE"/>
    <property type="match status" value="1"/>
</dbReference>
<evidence type="ECO:0000256" key="6">
    <source>
        <dbReference type="ARBA" id="ARBA00023316"/>
    </source>
</evidence>
<feature type="site" description="Important for catalytic activity" evidence="7">
    <location>
        <position position="269"/>
    </location>
</feature>
<dbReference type="HAMAP" id="MF_02065">
    <property type="entry name" value="MltG"/>
    <property type="match status" value="1"/>
</dbReference>
<dbReference type="RefSeq" id="WP_166339190.1">
    <property type="nucleotide sequence ID" value="NZ_CP072829.1"/>
</dbReference>
<dbReference type="Proteomes" id="UP000671910">
    <property type="component" value="Chromosome"/>
</dbReference>
<evidence type="ECO:0000256" key="5">
    <source>
        <dbReference type="ARBA" id="ARBA00023239"/>
    </source>
</evidence>
<dbReference type="GO" id="GO:0008932">
    <property type="term" value="F:lytic endotransglycosylase activity"/>
    <property type="evidence" value="ECO:0007669"/>
    <property type="project" value="UniProtKB-UniRule"/>
</dbReference>
<feature type="region of interest" description="Disordered" evidence="8">
    <location>
        <begin position="382"/>
        <end position="401"/>
    </location>
</feature>
<name>A0A9E6MQ34_9ACTN</name>
<dbReference type="GO" id="GO:0005886">
    <property type="term" value="C:plasma membrane"/>
    <property type="evidence" value="ECO:0007669"/>
    <property type="project" value="UniProtKB-SubCell"/>
</dbReference>
<dbReference type="EMBL" id="WPCR01000005">
    <property type="protein sequence ID" value="NHM14064.1"/>
    <property type="molecule type" value="Genomic_DNA"/>
</dbReference>
<sequence length="401" mass="43096">MTPRKNVTYSQRPTRQARAAHAKGDREFRTYDTSLIRPKRSKAPVVIAAVLAVVCLVVIGWGASVIFKGWAPESVATIGAGEEATVTIPEGTDASGIADILLSARVISNAGDFTNRVNELGVADRLKPGTYSIQGGTSVDQIIATLETGPGMGNALTIPEGSTIASIAEAVAEFTEGRITAEDFTKAASNASVYAGDYAFLKDVGENSLEGFLFPKTYEVTADATADTVIRQMLDQFGVEVANLDLSYPESQGYTFYDVVKLASIVEKEANGDEAVRKQVSAVFWNRLTDPEWGRLESDATTAYEVGHDPTAEEVHAETPYSTYVNDGLPPTPICNPSLSCMEAVCHPDEAALGTYYFFYFESDGQGDWNYSFSETYDEHMANFSDGEGGEAPAEEGEQAA</sequence>
<comment type="function">
    <text evidence="7">Functions as a peptidoglycan terminase that cleaves nascent peptidoglycan strands endolytically to terminate their elongation.</text>
</comment>
<dbReference type="Proteomes" id="UP000636394">
    <property type="component" value="Unassembled WGS sequence"/>
</dbReference>
<evidence type="ECO:0000313" key="9">
    <source>
        <dbReference type="EMBL" id="NHM14064.1"/>
    </source>
</evidence>
<dbReference type="Gene3D" id="3.30.1490.480">
    <property type="entry name" value="Endolytic murein transglycosylase"/>
    <property type="match status" value="1"/>
</dbReference>
<evidence type="ECO:0000256" key="4">
    <source>
        <dbReference type="ARBA" id="ARBA00023136"/>
    </source>
</evidence>
<dbReference type="EC" id="4.2.2.29" evidence="7"/>
<keyword evidence="11" id="KW-1185">Reference proteome</keyword>
<evidence type="ECO:0000256" key="8">
    <source>
        <dbReference type="SAM" id="MobiDB-lite"/>
    </source>
</evidence>
<dbReference type="AlphaFoldDB" id="A0A9E6MQ34"/>
<keyword evidence="3 7" id="KW-1133">Transmembrane helix</keyword>
<feature type="transmembrane region" description="Helical" evidence="7">
    <location>
        <begin position="45"/>
        <end position="67"/>
    </location>
</feature>
<gene>
    <name evidence="7 10" type="primary">mltG</name>
    <name evidence="9" type="ORF">GMI68_04675</name>
    <name evidence="10" type="ORF">J7S26_06050</name>
</gene>
<keyword evidence="6 7" id="KW-0961">Cell wall biogenesis/degradation</keyword>
<keyword evidence="4 7" id="KW-0472">Membrane</keyword>
<proteinExistence type="inferred from homology"/>
<feature type="region of interest" description="Disordered" evidence="8">
    <location>
        <begin position="1"/>
        <end position="24"/>
    </location>
</feature>
<accession>A0A9E6MQ34</accession>
<dbReference type="Pfam" id="PF02618">
    <property type="entry name" value="YceG"/>
    <property type="match status" value="1"/>
</dbReference>
<evidence type="ECO:0000256" key="7">
    <source>
        <dbReference type="HAMAP-Rule" id="MF_02065"/>
    </source>
</evidence>
<organism evidence="10 12">
    <name type="scientific">Xiamenia xianingshaonis</name>
    <dbReference type="NCBI Taxonomy" id="2682776"/>
    <lineage>
        <taxon>Bacteria</taxon>
        <taxon>Bacillati</taxon>
        <taxon>Actinomycetota</taxon>
        <taxon>Coriobacteriia</taxon>
        <taxon>Eggerthellales</taxon>
        <taxon>Eggerthellaceae</taxon>
        <taxon>Xiamenia</taxon>
    </lineage>
</organism>